<reference evidence="1 2" key="1">
    <citation type="journal article" date="2020" name="ISME J.">
        <title>Uncovering the hidden diversity of litter-decomposition mechanisms in mushroom-forming fungi.</title>
        <authorList>
            <person name="Floudas D."/>
            <person name="Bentzer J."/>
            <person name="Ahren D."/>
            <person name="Johansson T."/>
            <person name="Persson P."/>
            <person name="Tunlid A."/>
        </authorList>
    </citation>
    <scope>NUCLEOTIDE SEQUENCE [LARGE SCALE GENOMIC DNA]</scope>
    <source>
        <strain evidence="1 2">CBS 101986</strain>
    </source>
</reference>
<proteinExistence type="predicted"/>
<evidence type="ECO:0000313" key="2">
    <source>
        <dbReference type="Proteomes" id="UP000567179"/>
    </source>
</evidence>
<comment type="caution">
    <text evidence="1">The sequence shown here is derived from an EMBL/GenBank/DDBJ whole genome shotgun (WGS) entry which is preliminary data.</text>
</comment>
<dbReference type="Proteomes" id="UP000567179">
    <property type="component" value="Unassembled WGS sequence"/>
</dbReference>
<evidence type="ECO:0000313" key="1">
    <source>
        <dbReference type="EMBL" id="KAF5315328.1"/>
    </source>
</evidence>
<name>A0A8H5EX74_9AGAR</name>
<gene>
    <name evidence="1" type="ORF">D9619_007601</name>
</gene>
<sequence length="68" mass="7627">MSQPPTKCPRNAANPFLDLEAADRDGELKEAEDATDHAFIDDEYEDEKDGFAESTCQICHELVDALRK</sequence>
<organism evidence="1 2">
    <name type="scientific">Psilocybe cf. subviscida</name>
    <dbReference type="NCBI Taxonomy" id="2480587"/>
    <lineage>
        <taxon>Eukaryota</taxon>
        <taxon>Fungi</taxon>
        <taxon>Dikarya</taxon>
        <taxon>Basidiomycota</taxon>
        <taxon>Agaricomycotina</taxon>
        <taxon>Agaricomycetes</taxon>
        <taxon>Agaricomycetidae</taxon>
        <taxon>Agaricales</taxon>
        <taxon>Agaricineae</taxon>
        <taxon>Strophariaceae</taxon>
        <taxon>Psilocybe</taxon>
    </lineage>
</organism>
<accession>A0A8H5EX74</accession>
<dbReference type="AlphaFoldDB" id="A0A8H5EX74"/>
<keyword evidence="2" id="KW-1185">Reference proteome</keyword>
<protein>
    <submittedName>
        <fullName evidence="1">Uncharacterized protein</fullName>
    </submittedName>
</protein>
<dbReference type="EMBL" id="JAACJJ010000043">
    <property type="protein sequence ID" value="KAF5315328.1"/>
    <property type="molecule type" value="Genomic_DNA"/>
</dbReference>